<evidence type="ECO:0000313" key="2">
    <source>
        <dbReference type="WBParaSite" id="MhA1_Contig2018.frz3.gene3"/>
    </source>
</evidence>
<evidence type="ECO:0000313" key="1">
    <source>
        <dbReference type="Proteomes" id="UP000095281"/>
    </source>
</evidence>
<organism evidence="1 2">
    <name type="scientific">Meloidogyne hapla</name>
    <name type="common">Root-knot nematode worm</name>
    <dbReference type="NCBI Taxonomy" id="6305"/>
    <lineage>
        <taxon>Eukaryota</taxon>
        <taxon>Metazoa</taxon>
        <taxon>Ecdysozoa</taxon>
        <taxon>Nematoda</taxon>
        <taxon>Chromadorea</taxon>
        <taxon>Rhabditida</taxon>
        <taxon>Tylenchina</taxon>
        <taxon>Tylenchomorpha</taxon>
        <taxon>Tylenchoidea</taxon>
        <taxon>Meloidogynidae</taxon>
        <taxon>Meloidogyninae</taxon>
        <taxon>Meloidogyne</taxon>
    </lineage>
</organism>
<reference evidence="2" key="1">
    <citation type="submission" date="2016-11" db="UniProtKB">
        <authorList>
            <consortium name="WormBaseParasite"/>
        </authorList>
    </citation>
    <scope>IDENTIFICATION</scope>
</reference>
<proteinExistence type="predicted"/>
<name>A0A1I8BEF7_MELHA</name>
<protein>
    <submittedName>
        <fullName evidence="2">Anoctamin</fullName>
    </submittedName>
</protein>
<keyword evidence="1" id="KW-1185">Reference proteome</keyword>
<dbReference type="WBParaSite" id="MhA1_Contig2018.frz3.gene3">
    <property type="protein sequence ID" value="MhA1_Contig2018.frz3.gene3"/>
    <property type="gene ID" value="MhA1_Contig2018.frz3.gene3"/>
</dbReference>
<dbReference type="AlphaFoldDB" id="A0A1I8BEF7"/>
<accession>A0A1I8BEF7</accession>
<sequence length="77" mass="8878">MAGPFSDSDLSELCNHIIKVFFPFITKLVILQQSIWRKIQEIGWAAKYQDEAEDGFRLHLTMFAALTFADTGFLFFT</sequence>
<dbReference type="Proteomes" id="UP000095281">
    <property type="component" value="Unplaced"/>
</dbReference>